<dbReference type="STRING" id="3635.A0A1U8NGP7"/>
<dbReference type="Pfam" id="PF24626">
    <property type="entry name" value="SH3_Tf2-1"/>
    <property type="match status" value="1"/>
</dbReference>
<dbReference type="GeneID" id="107947055"/>
<reference evidence="3" key="2">
    <citation type="submission" date="2025-08" db="UniProtKB">
        <authorList>
            <consortium name="RefSeq"/>
        </authorList>
    </citation>
    <scope>IDENTIFICATION</scope>
</reference>
<protein>
    <recommendedName>
        <fullName evidence="1">Tf2-1-like SH3-like domain-containing protein</fullName>
    </recommendedName>
</protein>
<proteinExistence type="predicted"/>
<reference evidence="2" key="1">
    <citation type="journal article" date="2020" name="Nat. Genet.">
        <title>Genomic diversifications of five Gossypium allopolyploid species and their impact on cotton improvement.</title>
        <authorList>
            <person name="Chen Z.J."/>
            <person name="Sreedasyam A."/>
            <person name="Ando A."/>
            <person name="Song Q."/>
            <person name="De Santiago L.M."/>
            <person name="Hulse-Kemp A.M."/>
            <person name="Ding M."/>
            <person name="Ye W."/>
            <person name="Kirkbride R.C."/>
            <person name="Jenkins J."/>
            <person name="Plott C."/>
            <person name="Lovell J."/>
            <person name="Lin Y.M."/>
            <person name="Vaughn R."/>
            <person name="Liu B."/>
            <person name="Simpson S."/>
            <person name="Scheffler B.E."/>
            <person name="Wen L."/>
            <person name="Saski C.A."/>
            <person name="Grover C.E."/>
            <person name="Hu G."/>
            <person name="Conover J.L."/>
            <person name="Carlson J.W."/>
            <person name="Shu S."/>
            <person name="Boston L.B."/>
            <person name="Williams M."/>
            <person name="Peterson D.G."/>
            <person name="McGee K."/>
            <person name="Jones D.C."/>
            <person name="Wendel J.F."/>
            <person name="Stelly D.M."/>
            <person name="Grimwood J."/>
            <person name="Schmutz J."/>
        </authorList>
    </citation>
    <scope>NUCLEOTIDE SEQUENCE [LARGE SCALE GENOMIC DNA]</scope>
    <source>
        <strain evidence="2">cv. TM-1</strain>
    </source>
</reference>
<gene>
    <name evidence="3" type="primary">LOC107947055</name>
</gene>
<name>A0A1U8NGP7_GOSHI</name>
<dbReference type="AlphaFoldDB" id="A0A1U8NGP7"/>
<dbReference type="PANTHER" id="PTHR46148">
    <property type="entry name" value="CHROMO DOMAIN-CONTAINING PROTEIN"/>
    <property type="match status" value="1"/>
</dbReference>
<feature type="domain" description="Tf2-1-like SH3-like" evidence="1">
    <location>
        <begin position="9"/>
        <end position="62"/>
    </location>
</feature>
<dbReference type="KEGG" id="ghi:107947055"/>
<keyword evidence="2" id="KW-1185">Reference proteome</keyword>
<dbReference type="PANTHER" id="PTHR46148:SF44">
    <property type="entry name" value="GAG-POL POLYPROTEIN"/>
    <property type="match status" value="1"/>
</dbReference>
<sequence>MSRRNLFKKVLRFGRKGKLSQRLIGPYEVIEQIGPVAYRLLLPPELEHIHNVFHVSLLWKYRLNPSHVVPIEEIEDQSDLLYEEELIVSFDHQVKVLCNKTVPLVKVLWHNHKTKEATWKSEDIMKRYYLYLFDLGKF</sequence>
<organism evidence="2 3">
    <name type="scientific">Gossypium hirsutum</name>
    <name type="common">Upland cotton</name>
    <name type="synonym">Gossypium mexicanum</name>
    <dbReference type="NCBI Taxonomy" id="3635"/>
    <lineage>
        <taxon>Eukaryota</taxon>
        <taxon>Viridiplantae</taxon>
        <taxon>Streptophyta</taxon>
        <taxon>Embryophyta</taxon>
        <taxon>Tracheophyta</taxon>
        <taxon>Spermatophyta</taxon>
        <taxon>Magnoliopsida</taxon>
        <taxon>eudicotyledons</taxon>
        <taxon>Gunneridae</taxon>
        <taxon>Pentapetalae</taxon>
        <taxon>rosids</taxon>
        <taxon>malvids</taxon>
        <taxon>Malvales</taxon>
        <taxon>Malvaceae</taxon>
        <taxon>Malvoideae</taxon>
        <taxon>Gossypium</taxon>
    </lineage>
</organism>
<evidence type="ECO:0000313" key="2">
    <source>
        <dbReference type="Proteomes" id="UP000818029"/>
    </source>
</evidence>
<evidence type="ECO:0000259" key="1">
    <source>
        <dbReference type="Pfam" id="PF24626"/>
    </source>
</evidence>
<accession>A0A1U8NGP7</accession>
<dbReference type="Proteomes" id="UP000818029">
    <property type="component" value="Chromosome A08"/>
</dbReference>
<evidence type="ECO:0000313" key="3">
    <source>
        <dbReference type="RefSeq" id="XP_016737128.1"/>
    </source>
</evidence>
<dbReference type="InterPro" id="IPR056924">
    <property type="entry name" value="SH3_Tf2-1"/>
</dbReference>
<dbReference type="PaxDb" id="3635-A0A1U8NGP7"/>
<dbReference type="RefSeq" id="XP_016737128.1">
    <property type="nucleotide sequence ID" value="XM_016881639.1"/>
</dbReference>